<dbReference type="EMBL" id="JLXW01000010">
    <property type="protein sequence ID" value="KBZ60985.1"/>
    <property type="molecule type" value="Genomic_DNA"/>
</dbReference>
<dbReference type="RefSeq" id="WP_234009914.1">
    <property type="nucleotide sequence ID" value="NZ_KK328284.1"/>
</dbReference>
<keyword evidence="2" id="KW-1185">Reference proteome</keyword>
<evidence type="ECO:0000313" key="1">
    <source>
        <dbReference type="EMBL" id="KBZ60985.1"/>
    </source>
</evidence>
<proteinExistence type="predicted"/>
<name>A0A051TW18_9MYCO</name>
<comment type="caution">
    <text evidence="1">The sequence shown here is derived from an EMBL/GenBank/DDBJ whole genome shotgun (WGS) entry which is preliminary data.</text>
</comment>
<reference evidence="1 2" key="1">
    <citation type="submission" date="2014-04" db="EMBL/GenBank/DDBJ databases">
        <title>The Genome Sequence of Mycobacterium tuberculosis TKK-01-0051.</title>
        <authorList>
            <consortium name="The Broad Institute Genomics Platform"/>
            <consortium name="The Broad Institute Genome Sequencing Center for Infectious Disease"/>
            <person name="Earl A.M."/>
            <person name="Cohen K."/>
            <person name="Pym A."/>
            <person name="Bishai W."/>
            <person name="Maharaj K."/>
            <person name="Desjardins C."/>
            <person name="Abeel T."/>
            <person name="Young S."/>
            <person name="Zeng Q."/>
            <person name="Gargeya S."/>
            <person name="Abouelleil A."/>
            <person name="Alvarado L."/>
            <person name="Chapman S.B."/>
            <person name="Gainer-Dewar J."/>
            <person name="Goldberg J."/>
            <person name="Griggs A."/>
            <person name="Gujja S."/>
            <person name="Hansen M."/>
            <person name="Howarth C."/>
            <person name="Imamovic A."/>
            <person name="Larimer J."/>
            <person name="Murphy C."/>
            <person name="Naylor J."/>
            <person name="Pearson M."/>
            <person name="Poon T.W."/>
            <person name="Priest M."/>
            <person name="Roberts A."/>
            <person name="Saif S."/>
            <person name="Shea T."/>
            <person name="Sykes S."/>
            <person name="Wortman J."/>
            <person name="Nusbaum C."/>
            <person name="Birren B."/>
        </authorList>
    </citation>
    <scope>NUCLEOTIDE SEQUENCE [LARGE SCALE GENOMIC DNA]</scope>
    <source>
        <strain evidence="1 2">TKK-01-0051</strain>
    </source>
</reference>
<dbReference type="HOGENOM" id="CLU_1364945_0_0_11"/>
<gene>
    <name evidence="1" type="ORF">K875_03936</name>
</gene>
<dbReference type="AlphaFoldDB" id="A0A051TW18"/>
<dbReference type="Proteomes" id="UP000025947">
    <property type="component" value="Unassembled WGS sequence"/>
</dbReference>
<accession>A0A051TW18</accession>
<protein>
    <submittedName>
        <fullName evidence="1">Uncharacterized protein</fullName>
    </submittedName>
</protein>
<sequence length="212" mass="23452">MPAASYSDGARKTVARLAYAALWCVALIASTLPVLGGRAYADPADPPDPPLPLVAVHSSSWTPKFPFPYDANRKDVTDADITAEREMCQWFNPEFRELERQIDRLGFNLLQANNDWTVGQIQAQADAVAANIEQSEAFLAPRTQALTQTQDSAGDSHFAIYEGEAFYRLWQHLSNVGVGIKARNTAWVNGPSEERVKHWGSQIHRSHVCDSA</sequence>
<organism evidence="1 2">
    <name type="scientific">Mycobacterium [tuberculosis] TKK-01-0051</name>
    <dbReference type="NCBI Taxonomy" id="1324261"/>
    <lineage>
        <taxon>Bacteria</taxon>
        <taxon>Bacillati</taxon>
        <taxon>Actinomycetota</taxon>
        <taxon>Actinomycetes</taxon>
        <taxon>Mycobacteriales</taxon>
        <taxon>Mycobacteriaceae</taxon>
        <taxon>Mycobacterium</taxon>
        <taxon>Mycobacterium avium complex (MAC)</taxon>
    </lineage>
</organism>
<evidence type="ECO:0000313" key="2">
    <source>
        <dbReference type="Proteomes" id="UP000025947"/>
    </source>
</evidence>